<feature type="region of interest" description="Disordered" evidence="1">
    <location>
        <begin position="12"/>
        <end position="89"/>
    </location>
</feature>
<dbReference type="AlphaFoldDB" id="A0A0E0D679"/>
<dbReference type="EnsemblPlants" id="OMERI03G29790.5">
    <property type="protein sequence ID" value="OMERI03G29790.5"/>
    <property type="gene ID" value="OMERI03G29790"/>
</dbReference>
<sequence>MDIFVCRYQRRSEAAVAERAERRRPKHADNSEAGREEGGEEARERAEEGGDRRGSEEAGRVDEPSLPSAVPSSCRLELRRARASRSRGQ</sequence>
<feature type="compositionally biased region" description="Basic and acidic residues" evidence="1">
    <location>
        <begin position="12"/>
        <end position="63"/>
    </location>
</feature>
<keyword evidence="3" id="KW-1185">Reference proteome</keyword>
<reference evidence="2" key="1">
    <citation type="submission" date="2015-04" db="UniProtKB">
        <authorList>
            <consortium name="EnsemblPlants"/>
        </authorList>
    </citation>
    <scope>IDENTIFICATION</scope>
</reference>
<dbReference type="HOGENOM" id="CLU_2458552_0_0_1"/>
<protein>
    <submittedName>
        <fullName evidence="2">Uncharacterized protein</fullName>
    </submittedName>
</protein>
<name>A0A0E0D679_9ORYZ</name>
<evidence type="ECO:0000256" key="1">
    <source>
        <dbReference type="SAM" id="MobiDB-lite"/>
    </source>
</evidence>
<proteinExistence type="predicted"/>
<evidence type="ECO:0000313" key="2">
    <source>
        <dbReference type="EnsemblPlants" id="OMERI03G29790.5"/>
    </source>
</evidence>
<reference evidence="2" key="2">
    <citation type="submission" date="2018-05" db="EMBL/GenBank/DDBJ databases">
        <title>OmerRS3 (Oryza meridionalis Reference Sequence Version 3).</title>
        <authorList>
            <person name="Zhang J."/>
            <person name="Kudrna D."/>
            <person name="Lee S."/>
            <person name="Talag J."/>
            <person name="Welchert J."/>
            <person name="Wing R.A."/>
        </authorList>
    </citation>
    <scope>NUCLEOTIDE SEQUENCE [LARGE SCALE GENOMIC DNA]</scope>
    <source>
        <strain evidence="2">cv. OR44</strain>
    </source>
</reference>
<dbReference type="Gramene" id="OMERI03G29790.5">
    <property type="protein sequence ID" value="OMERI03G29790.5"/>
    <property type="gene ID" value="OMERI03G29790"/>
</dbReference>
<organism evidence="2">
    <name type="scientific">Oryza meridionalis</name>
    <dbReference type="NCBI Taxonomy" id="40149"/>
    <lineage>
        <taxon>Eukaryota</taxon>
        <taxon>Viridiplantae</taxon>
        <taxon>Streptophyta</taxon>
        <taxon>Embryophyta</taxon>
        <taxon>Tracheophyta</taxon>
        <taxon>Spermatophyta</taxon>
        <taxon>Magnoliopsida</taxon>
        <taxon>Liliopsida</taxon>
        <taxon>Poales</taxon>
        <taxon>Poaceae</taxon>
        <taxon>BOP clade</taxon>
        <taxon>Oryzoideae</taxon>
        <taxon>Oryzeae</taxon>
        <taxon>Oryzinae</taxon>
        <taxon>Oryza</taxon>
    </lineage>
</organism>
<dbReference type="Proteomes" id="UP000008021">
    <property type="component" value="Chromosome 3"/>
</dbReference>
<accession>A0A0E0D679</accession>
<evidence type="ECO:0000313" key="3">
    <source>
        <dbReference type="Proteomes" id="UP000008021"/>
    </source>
</evidence>